<evidence type="ECO:0000313" key="1">
    <source>
        <dbReference type="EMBL" id="APX25167.1"/>
    </source>
</evidence>
<dbReference type="InterPro" id="IPR007709">
    <property type="entry name" value="N-FG_amidohydro"/>
</dbReference>
<dbReference type="Gene3D" id="3.40.630.40">
    <property type="entry name" value="Zn-dependent exopeptidases"/>
    <property type="match status" value="1"/>
</dbReference>
<accession>A0A1U7DAG2</accession>
<dbReference type="AlphaFoldDB" id="A0A1U7DAG2"/>
<dbReference type="OrthoDB" id="9815326at2"/>
<dbReference type="GO" id="GO:0016787">
    <property type="term" value="F:hydrolase activity"/>
    <property type="evidence" value="ECO:0007669"/>
    <property type="project" value="UniProtKB-KW"/>
</dbReference>
<keyword evidence="1" id="KW-0378">Hydrolase</keyword>
<dbReference type="PIRSF" id="PIRSF029730">
    <property type="entry name" value="UCP029730"/>
    <property type="match status" value="1"/>
</dbReference>
<dbReference type="Pfam" id="PF05013">
    <property type="entry name" value="FGase"/>
    <property type="match status" value="1"/>
</dbReference>
<sequence length="255" mass="27978">MSSENLLGPEDPAPVELVNPKGRAPLLLVCEHAGQAVPARLGRLGLTQADLDDHIGWDIGAAALARRLALALDAPAVLQRYSRLVIDCNRPPEAPDAMPEVSDARPVPGNHALSEAARRARIDEIFTPFQEAVARQLARSGLRATFSIHSYTPRMRDGQPRAWDAGFLFREDRATSERLARALQALSGDLTIGLNQPYDVDAASDWFVPRHAEPSGLPHSLVEIRNDHIREASGQALWTTRLAHIFRPFLMETSA</sequence>
<evidence type="ECO:0000313" key="2">
    <source>
        <dbReference type="Proteomes" id="UP000186559"/>
    </source>
</evidence>
<reference evidence="1 2" key="1">
    <citation type="submission" date="2016-03" db="EMBL/GenBank/DDBJ databases">
        <title>Deep-sea bacteria in the southern Pacific.</title>
        <authorList>
            <person name="Tang K."/>
        </authorList>
    </citation>
    <scope>NUCLEOTIDE SEQUENCE [LARGE SCALE GENOMIC DNA]</scope>
    <source>
        <strain evidence="1 2">JLT2016</strain>
    </source>
</reference>
<dbReference type="Proteomes" id="UP000186559">
    <property type="component" value="Chromosome"/>
</dbReference>
<dbReference type="KEGG" id="tpro:Ga0080559_TMP4371"/>
<organism evidence="1 2">
    <name type="scientific">Salipiger profundus</name>
    <dbReference type="NCBI Taxonomy" id="1229727"/>
    <lineage>
        <taxon>Bacteria</taxon>
        <taxon>Pseudomonadati</taxon>
        <taxon>Pseudomonadota</taxon>
        <taxon>Alphaproteobacteria</taxon>
        <taxon>Rhodobacterales</taxon>
        <taxon>Roseobacteraceae</taxon>
        <taxon>Salipiger</taxon>
    </lineage>
</organism>
<dbReference type="SUPFAM" id="SSF53187">
    <property type="entry name" value="Zn-dependent exopeptidases"/>
    <property type="match status" value="1"/>
</dbReference>
<dbReference type="EMBL" id="CP014796">
    <property type="protein sequence ID" value="APX25167.1"/>
    <property type="molecule type" value="Genomic_DNA"/>
</dbReference>
<dbReference type="RefSeq" id="WP_076625450.1">
    <property type="nucleotide sequence ID" value="NZ_BMEW01000006.1"/>
</dbReference>
<protein>
    <submittedName>
        <fullName evidence="1">Putative N-formylglutamate amidohydrolase</fullName>
    </submittedName>
</protein>
<dbReference type="STRING" id="1229727.Ga0080559_TMP4371"/>
<name>A0A1U7DAG2_9RHOB</name>
<dbReference type="InterPro" id="IPR011227">
    <property type="entry name" value="UCP029730"/>
</dbReference>
<gene>
    <name evidence="1" type="ORF">Ga0080559_TMP4371</name>
</gene>
<keyword evidence="2" id="KW-1185">Reference proteome</keyword>
<proteinExistence type="predicted"/>